<evidence type="ECO:0000313" key="5">
    <source>
        <dbReference type="Proteomes" id="UP000006512"/>
    </source>
</evidence>
<dbReference type="HOGENOM" id="CLU_018272_2_0_5"/>
<keyword evidence="5" id="KW-1185">Reference proteome</keyword>
<organism evidence="4 5">
    <name type="scientific">Asticcacaulis biprosthecium C19</name>
    <dbReference type="NCBI Taxonomy" id="715226"/>
    <lineage>
        <taxon>Bacteria</taxon>
        <taxon>Pseudomonadati</taxon>
        <taxon>Pseudomonadota</taxon>
        <taxon>Alphaproteobacteria</taxon>
        <taxon>Caulobacterales</taxon>
        <taxon>Caulobacteraceae</taxon>
        <taxon>Asticcacaulis</taxon>
    </lineage>
</organism>
<dbReference type="GO" id="GO:0009228">
    <property type="term" value="P:thiamine biosynthetic process"/>
    <property type="evidence" value="ECO:0007669"/>
    <property type="project" value="UniProtKB-KW"/>
</dbReference>
<keyword evidence="2" id="KW-0784">Thiamine biosynthesis</keyword>
<evidence type="ECO:0000256" key="1">
    <source>
        <dbReference type="ARBA" id="ARBA00004948"/>
    </source>
</evidence>
<name>F4QK01_9CAUL</name>
<dbReference type="eggNOG" id="COG0352">
    <property type="taxonomic scope" value="Bacteria"/>
</dbReference>
<protein>
    <submittedName>
        <fullName evidence="4">Thiamine monophosphate synthase/TENI family protein</fullName>
    </submittedName>
</protein>
<comment type="pathway">
    <text evidence="1">Cofactor biosynthesis; thiamine diphosphate biosynthesis.</text>
</comment>
<dbReference type="PANTHER" id="PTHR20857">
    <property type="entry name" value="THIAMINE-PHOSPHATE PYROPHOSPHORYLASE"/>
    <property type="match status" value="1"/>
</dbReference>
<dbReference type="Pfam" id="PF02581">
    <property type="entry name" value="TMP-TENI"/>
    <property type="match status" value="1"/>
</dbReference>
<dbReference type="InterPro" id="IPR036206">
    <property type="entry name" value="ThiamineP_synth_sf"/>
</dbReference>
<dbReference type="EMBL" id="GL883077">
    <property type="protein sequence ID" value="EGF92028.1"/>
    <property type="molecule type" value="Genomic_DNA"/>
</dbReference>
<dbReference type="AlphaFoldDB" id="F4QK01"/>
<dbReference type="PANTHER" id="PTHR20857:SF23">
    <property type="entry name" value="THIAMINE BIOSYNTHETIC BIFUNCTIONAL ENZYME"/>
    <property type="match status" value="1"/>
</dbReference>
<dbReference type="OrthoDB" id="7630333at2"/>
<dbReference type="Gene3D" id="3.20.20.70">
    <property type="entry name" value="Aldolase class I"/>
    <property type="match status" value="1"/>
</dbReference>
<sequence>MTYRTRFQYLFDKATDITQEARAFLPSDRRLPPLFFVTDPARTPHPEDIAALMPAGTGIIYRHFGDSHALQRARLLRRIADDHGLVLLIGEDDALAIEVGADGVHLAQKSLPRVAHLHRDHPELKLSIACHDLDTLMHLADDAPLQAVFVSPVFASRSTSAQNVAALGAKGVHDYTAATGLPVYGLGGITCDTIGELRDCGLAGIGAVDAFHIAD</sequence>
<feature type="domain" description="Thiamine phosphate synthase/TenI" evidence="3">
    <location>
        <begin position="35"/>
        <end position="210"/>
    </location>
</feature>
<gene>
    <name evidence="4" type="ORF">ABI_04610</name>
</gene>
<dbReference type="SUPFAM" id="SSF51391">
    <property type="entry name" value="Thiamin phosphate synthase"/>
    <property type="match status" value="1"/>
</dbReference>
<dbReference type="CDD" id="cd00564">
    <property type="entry name" value="TMP_TenI"/>
    <property type="match status" value="1"/>
</dbReference>
<accession>F4QK01</accession>
<reference evidence="5" key="1">
    <citation type="submission" date="2011-03" db="EMBL/GenBank/DDBJ databases">
        <title>Draft genome sequence of Brevundimonas diminuta.</title>
        <authorList>
            <person name="Brown P.J.B."/>
            <person name="Buechlein A."/>
            <person name="Hemmerich C."/>
            <person name="Brun Y.V."/>
        </authorList>
    </citation>
    <scope>NUCLEOTIDE SEQUENCE [LARGE SCALE GENOMIC DNA]</scope>
    <source>
        <strain evidence="5">C19</strain>
    </source>
</reference>
<dbReference type="InterPro" id="IPR022998">
    <property type="entry name" value="ThiamineP_synth_TenI"/>
</dbReference>
<dbReference type="Proteomes" id="UP000006512">
    <property type="component" value="Unassembled WGS sequence"/>
</dbReference>
<dbReference type="RefSeq" id="WP_006271198.1">
    <property type="nucleotide sequence ID" value="NZ_GL883077.1"/>
</dbReference>
<evidence type="ECO:0000256" key="2">
    <source>
        <dbReference type="ARBA" id="ARBA00022977"/>
    </source>
</evidence>
<proteinExistence type="predicted"/>
<dbReference type="GO" id="GO:0005737">
    <property type="term" value="C:cytoplasm"/>
    <property type="evidence" value="ECO:0007669"/>
    <property type="project" value="TreeGrafter"/>
</dbReference>
<dbReference type="STRING" id="715226.ABI_04610"/>
<evidence type="ECO:0000259" key="3">
    <source>
        <dbReference type="Pfam" id="PF02581"/>
    </source>
</evidence>
<dbReference type="InterPro" id="IPR013785">
    <property type="entry name" value="Aldolase_TIM"/>
</dbReference>
<dbReference type="GO" id="GO:0004789">
    <property type="term" value="F:thiamine-phosphate diphosphorylase activity"/>
    <property type="evidence" value="ECO:0007669"/>
    <property type="project" value="TreeGrafter"/>
</dbReference>
<evidence type="ECO:0000313" key="4">
    <source>
        <dbReference type="EMBL" id="EGF92028.1"/>
    </source>
</evidence>